<dbReference type="STRING" id="1121950.SAMN02745243_00927"/>
<keyword evidence="5 9" id="KW-0808">Transferase</keyword>
<dbReference type="SUPFAM" id="SSF53790">
    <property type="entry name" value="Tetrapyrrole methylase"/>
    <property type="match status" value="1"/>
</dbReference>
<keyword evidence="4 9" id="KW-0489">Methyltransferase</keyword>
<dbReference type="CDD" id="cd11645">
    <property type="entry name" value="Precorrin_2_C20_MT"/>
    <property type="match status" value="1"/>
</dbReference>
<evidence type="ECO:0000256" key="6">
    <source>
        <dbReference type="ARBA" id="ARBA00022691"/>
    </source>
</evidence>
<comment type="pathway">
    <text evidence="1">Cofactor biosynthesis; adenosylcobalamin biosynthesis.</text>
</comment>
<dbReference type="UniPathway" id="UPA00148"/>
<dbReference type="PANTHER" id="PTHR43467:SF2">
    <property type="entry name" value="COBALT-PRECORRIN-2 C(20)-METHYLTRANSFERASE"/>
    <property type="match status" value="1"/>
</dbReference>
<evidence type="ECO:0000256" key="2">
    <source>
        <dbReference type="ARBA" id="ARBA00005879"/>
    </source>
</evidence>
<dbReference type="GO" id="GO:0032259">
    <property type="term" value="P:methylation"/>
    <property type="evidence" value="ECO:0007669"/>
    <property type="project" value="UniProtKB-KW"/>
</dbReference>
<dbReference type="Pfam" id="PF00590">
    <property type="entry name" value="TP_methylase"/>
    <property type="match status" value="1"/>
</dbReference>
<dbReference type="InterPro" id="IPR035996">
    <property type="entry name" value="4pyrrol_Methylase_sf"/>
</dbReference>
<dbReference type="PIRSF" id="PIRSF036427">
    <property type="entry name" value="Precrrn-2_mtase"/>
    <property type="match status" value="1"/>
</dbReference>
<dbReference type="AlphaFoldDB" id="A0A1M6KJT0"/>
<dbReference type="EMBL" id="FQZY01000012">
    <property type="protein sequence ID" value="SHJ59169.1"/>
    <property type="molecule type" value="Genomic_DNA"/>
</dbReference>
<keyword evidence="3" id="KW-0169">Cobalamin biosynthesis</keyword>
<dbReference type="Gene3D" id="3.40.1010.10">
    <property type="entry name" value="Cobalt-precorrin-4 Transmethylase, Domain 1"/>
    <property type="match status" value="1"/>
</dbReference>
<dbReference type="GO" id="GO:0030788">
    <property type="term" value="F:precorrin-2 C20-methyltransferase activity"/>
    <property type="evidence" value="ECO:0007669"/>
    <property type="project" value="InterPro"/>
</dbReference>
<dbReference type="OrthoDB" id="9804789at2"/>
<keyword evidence="6" id="KW-0949">S-adenosyl-L-methionine</keyword>
<evidence type="ECO:0000256" key="7">
    <source>
        <dbReference type="PIRNR" id="PIRNR036427"/>
    </source>
</evidence>
<comment type="similarity">
    <text evidence="2 7">Belongs to the precorrin methyltransferase family.</text>
</comment>
<evidence type="ECO:0000256" key="3">
    <source>
        <dbReference type="ARBA" id="ARBA00022573"/>
    </source>
</evidence>
<sequence length="234" mass="25611">MSGILYGIGVGPGDPELLTLKAVRTIRACDVVILPTEPKEDCYAYRIVKDILPEIDEKEILCRHFPMIRDPEQLARAHAAIYADISGCLEKNKKAAFLTIGDPSLYSTFSYIHERAVEHGFLTEVIAGVPSICAAAARAGIPLGGARDEIHIIPGAGDVRRTLAYPGTKVYMKSGKQLHEIKKILEEQQSMHEIWAVSNCGMADEKVMCGLQSIDADSGYLTIIIVKENDVRSS</sequence>
<dbReference type="PANTHER" id="PTHR43467">
    <property type="entry name" value="COBALT-PRECORRIN-2 C(20)-METHYLTRANSFERASE"/>
    <property type="match status" value="1"/>
</dbReference>
<feature type="domain" description="Tetrapyrrole methylase" evidence="8">
    <location>
        <begin position="5"/>
        <end position="208"/>
    </location>
</feature>
<dbReference type="InterPro" id="IPR000878">
    <property type="entry name" value="4pyrrol_Mease"/>
</dbReference>
<dbReference type="InterPro" id="IPR012382">
    <property type="entry name" value="CobI/CbiL"/>
</dbReference>
<keyword evidence="10" id="KW-1185">Reference proteome</keyword>
<reference evidence="9 10" key="1">
    <citation type="submission" date="2016-11" db="EMBL/GenBank/DDBJ databases">
        <authorList>
            <person name="Jaros S."/>
            <person name="Januszkiewicz K."/>
            <person name="Wedrychowicz H."/>
        </authorList>
    </citation>
    <scope>NUCLEOTIDE SEQUENCE [LARGE SCALE GENOMIC DNA]</scope>
    <source>
        <strain evidence="9 10">DSM 15480</strain>
    </source>
</reference>
<dbReference type="Proteomes" id="UP000184301">
    <property type="component" value="Unassembled WGS sequence"/>
</dbReference>
<name>A0A1M6KJT0_9FIRM</name>
<evidence type="ECO:0000256" key="1">
    <source>
        <dbReference type="ARBA" id="ARBA00004953"/>
    </source>
</evidence>
<evidence type="ECO:0000259" key="8">
    <source>
        <dbReference type="Pfam" id="PF00590"/>
    </source>
</evidence>
<dbReference type="InterPro" id="IPR014777">
    <property type="entry name" value="4pyrrole_Mease_sub1"/>
</dbReference>
<evidence type="ECO:0000313" key="9">
    <source>
        <dbReference type="EMBL" id="SHJ59169.1"/>
    </source>
</evidence>
<dbReference type="InterPro" id="IPR006364">
    <property type="entry name" value="CobI/CbiL/CobIJ_dom"/>
</dbReference>
<accession>A0A1M6KJT0</accession>
<proteinExistence type="inferred from homology"/>
<dbReference type="RefSeq" id="WP_073106026.1">
    <property type="nucleotide sequence ID" value="NZ_FQZY01000012.1"/>
</dbReference>
<dbReference type="InterPro" id="IPR014776">
    <property type="entry name" value="4pyrrole_Mease_sub2"/>
</dbReference>
<gene>
    <name evidence="9" type="ORF">SAMN02745243_00927</name>
</gene>
<evidence type="ECO:0000256" key="4">
    <source>
        <dbReference type="ARBA" id="ARBA00022603"/>
    </source>
</evidence>
<dbReference type="GO" id="GO:0009236">
    <property type="term" value="P:cobalamin biosynthetic process"/>
    <property type="evidence" value="ECO:0007669"/>
    <property type="project" value="UniProtKB-UniRule"/>
</dbReference>
<dbReference type="NCBIfam" id="TIGR01467">
    <property type="entry name" value="cobI_cbiL"/>
    <property type="match status" value="1"/>
</dbReference>
<evidence type="ECO:0000256" key="5">
    <source>
        <dbReference type="ARBA" id="ARBA00022679"/>
    </source>
</evidence>
<evidence type="ECO:0000313" key="10">
    <source>
        <dbReference type="Proteomes" id="UP000184301"/>
    </source>
</evidence>
<dbReference type="Gene3D" id="3.30.950.10">
    <property type="entry name" value="Methyltransferase, Cobalt-precorrin-4 Transmethylase, Domain 2"/>
    <property type="match status" value="1"/>
</dbReference>
<protein>
    <submittedName>
        <fullName evidence="9">Precorrin-2/cobalt-factor-2 C20-methyltransferase</fullName>
    </submittedName>
</protein>
<organism evidence="9 10">
    <name type="scientific">Hespellia stercorisuis DSM 15480</name>
    <dbReference type="NCBI Taxonomy" id="1121950"/>
    <lineage>
        <taxon>Bacteria</taxon>
        <taxon>Bacillati</taxon>
        <taxon>Bacillota</taxon>
        <taxon>Clostridia</taxon>
        <taxon>Lachnospirales</taxon>
        <taxon>Lachnospiraceae</taxon>
        <taxon>Hespellia</taxon>
    </lineage>
</organism>